<keyword evidence="2 7" id="KW-0349">Heme</keyword>
<comment type="caution">
    <text evidence="9">The sequence shown here is derived from an EMBL/GenBank/DDBJ whole genome shotgun (WGS) entry which is preliminary data.</text>
</comment>
<proteinExistence type="inferred from homology"/>
<dbReference type="InterPro" id="IPR036396">
    <property type="entry name" value="Cyt_P450_sf"/>
</dbReference>
<evidence type="ECO:0000256" key="3">
    <source>
        <dbReference type="ARBA" id="ARBA00022723"/>
    </source>
</evidence>
<accession>A0AAV8UZ32</accession>
<evidence type="ECO:0000256" key="7">
    <source>
        <dbReference type="PIRSR" id="PIRSR602401-1"/>
    </source>
</evidence>
<gene>
    <name evidence="9" type="ORF">NDN08_002815</name>
</gene>
<keyword evidence="4" id="KW-0560">Oxidoreductase</keyword>
<evidence type="ECO:0008006" key="11">
    <source>
        <dbReference type="Google" id="ProtNLM"/>
    </source>
</evidence>
<organism evidence="9 10">
    <name type="scientific">Rhodosorus marinus</name>
    <dbReference type="NCBI Taxonomy" id="101924"/>
    <lineage>
        <taxon>Eukaryota</taxon>
        <taxon>Rhodophyta</taxon>
        <taxon>Stylonematophyceae</taxon>
        <taxon>Stylonematales</taxon>
        <taxon>Stylonemataceae</taxon>
        <taxon>Rhodosorus</taxon>
    </lineage>
</organism>
<dbReference type="PANTHER" id="PTHR24291">
    <property type="entry name" value="CYTOCHROME P450 FAMILY 4"/>
    <property type="match status" value="1"/>
</dbReference>
<dbReference type="Gene3D" id="1.10.630.10">
    <property type="entry name" value="Cytochrome P450"/>
    <property type="match status" value="1"/>
</dbReference>
<comment type="cofactor">
    <cofactor evidence="7">
        <name>heme</name>
        <dbReference type="ChEBI" id="CHEBI:30413"/>
    </cofactor>
</comment>
<dbReference type="InterPro" id="IPR050196">
    <property type="entry name" value="Cytochrome_P450_Monoox"/>
</dbReference>
<name>A0AAV8UZ32_9RHOD</name>
<reference evidence="9 10" key="1">
    <citation type="journal article" date="2023" name="Nat. Commun.">
        <title>Origin of minicircular mitochondrial genomes in red algae.</title>
        <authorList>
            <person name="Lee Y."/>
            <person name="Cho C.H."/>
            <person name="Lee Y.M."/>
            <person name="Park S.I."/>
            <person name="Yang J.H."/>
            <person name="West J.A."/>
            <person name="Bhattacharya D."/>
            <person name="Yoon H.S."/>
        </authorList>
    </citation>
    <scope>NUCLEOTIDE SEQUENCE [LARGE SCALE GENOMIC DNA]</scope>
    <source>
        <strain evidence="9 10">CCMP1338</strain>
        <tissue evidence="9">Whole cell</tissue>
    </source>
</reference>
<dbReference type="PRINTS" id="PR00385">
    <property type="entry name" value="P450"/>
</dbReference>
<dbReference type="GO" id="GO:0004497">
    <property type="term" value="F:monooxygenase activity"/>
    <property type="evidence" value="ECO:0007669"/>
    <property type="project" value="UniProtKB-KW"/>
</dbReference>
<evidence type="ECO:0000256" key="1">
    <source>
        <dbReference type="ARBA" id="ARBA00010617"/>
    </source>
</evidence>
<evidence type="ECO:0000256" key="8">
    <source>
        <dbReference type="SAM" id="MobiDB-lite"/>
    </source>
</evidence>
<sequence length="431" mass="47845">MPFVVVTDPDSVRRVLGGDGGVYSKPKYFGYRSKAVKTAVASQQKAAELETAELDEKGDVSRRALGQLAQDKFQVILVSMGELLSRLEGLTAKDMESDDDAVIGIVQSGITRLNLRVLFDYSDSRRADDIGMRILHAGREFAQEMVNPLGFLFRPFAVVRFLIDAIAIIRFGRALGRHLDHLASAGAKGWVHSWIGKVGKVGKLGKVTGLVMASTQTVPTATLWLIYYLSEHPHALETIREELRQILGERKISEMSYDDLKPMVYTESVVRETLRLRPPFPVLVKECQRDDNLAGLMIPRGTSVYIVPWLVHQNAKSWEEPENFRPERFLNAPESGGAPSSFAYVPFSRGSRMCGGYRLAVMELKIFVARFAYQYDCETSFPPPFEPGYFPPLNMSPLGMRAEISRRDSAADVVVGLSSPSTSSSSDSPSQ</sequence>
<keyword evidence="10" id="KW-1185">Reference proteome</keyword>
<feature type="binding site" description="axial binding residue" evidence="7">
    <location>
        <position position="354"/>
    </location>
    <ligand>
        <name>heme</name>
        <dbReference type="ChEBI" id="CHEBI:30413"/>
    </ligand>
    <ligandPart>
        <name>Fe</name>
        <dbReference type="ChEBI" id="CHEBI:18248"/>
    </ligandPart>
</feature>
<evidence type="ECO:0000313" key="10">
    <source>
        <dbReference type="Proteomes" id="UP001157974"/>
    </source>
</evidence>
<dbReference type="EMBL" id="JAMWBK010000003">
    <property type="protein sequence ID" value="KAJ8906322.1"/>
    <property type="molecule type" value="Genomic_DNA"/>
</dbReference>
<dbReference type="AlphaFoldDB" id="A0AAV8UZ32"/>
<keyword evidence="3 7" id="KW-0479">Metal-binding</keyword>
<dbReference type="Proteomes" id="UP001157974">
    <property type="component" value="Unassembled WGS sequence"/>
</dbReference>
<dbReference type="GO" id="GO:0016705">
    <property type="term" value="F:oxidoreductase activity, acting on paired donors, with incorporation or reduction of molecular oxygen"/>
    <property type="evidence" value="ECO:0007669"/>
    <property type="project" value="InterPro"/>
</dbReference>
<evidence type="ECO:0000256" key="5">
    <source>
        <dbReference type="ARBA" id="ARBA00023004"/>
    </source>
</evidence>
<dbReference type="PRINTS" id="PR00463">
    <property type="entry name" value="EP450I"/>
</dbReference>
<dbReference type="InterPro" id="IPR001128">
    <property type="entry name" value="Cyt_P450"/>
</dbReference>
<evidence type="ECO:0000313" key="9">
    <source>
        <dbReference type="EMBL" id="KAJ8906322.1"/>
    </source>
</evidence>
<dbReference type="Pfam" id="PF00067">
    <property type="entry name" value="p450"/>
    <property type="match status" value="1"/>
</dbReference>
<feature type="compositionally biased region" description="Low complexity" evidence="8">
    <location>
        <begin position="418"/>
        <end position="431"/>
    </location>
</feature>
<comment type="similarity">
    <text evidence="1">Belongs to the cytochrome P450 family.</text>
</comment>
<dbReference type="InterPro" id="IPR002401">
    <property type="entry name" value="Cyt_P450_E_grp-I"/>
</dbReference>
<dbReference type="GO" id="GO:0020037">
    <property type="term" value="F:heme binding"/>
    <property type="evidence" value="ECO:0007669"/>
    <property type="project" value="InterPro"/>
</dbReference>
<evidence type="ECO:0000256" key="2">
    <source>
        <dbReference type="ARBA" id="ARBA00022617"/>
    </source>
</evidence>
<feature type="region of interest" description="Disordered" evidence="8">
    <location>
        <begin position="411"/>
        <end position="431"/>
    </location>
</feature>
<keyword evidence="6" id="KW-0503">Monooxygenase</keyword>
<dbReference type="PANTHER" id="PTHR24291:SF50">
    <property type="entry name" value="BIFUNCTIONAL ALBAFLAVENONE MONOOXYGENASE_TERPENE SYNTHASE"/>
    <property type="match status" value="1"/>
</dbReference>
<evidence type="ECO:0000256" key="6">
    <source>
        <dbReference type="ARBA" id="ARBA00023033"/>
    </source>
</evidence>
<protein>
    <recommendedName>
        <fullName evidence="11">Cytochrome P450</fullName>
    </recommendedName>
</protein>
<evidence type="ECO:0000256" key="4">
    <source>
        <dbReference type="ARBA" id="ARBA00023002"/>
    </source>
</evidence>
<dbReference type="SUPFAM" id="SSF48264">
    <property type="entry name" value="Cytochrome P450"/>
    <property type="match status" value="1"/>
</dbReference>
<dbReference type="GO" id="GO:0005506">
    <property type="term" value="F:iron ion binding"/>
    <property type="evidence" value="ECO:0007669"/>
    <property type="project" value="InterPro"/>
</dbReference>
<keyword evidence="5 7" id="KW-0408">Iron</keyword>